<proteinExistence type="inferred from homology"/>
<evidence type="ECO:0000259" key="8">
    <source>
        <dbReference type="Pfam" id="PF03176"/>
    </source>
</evidence>
<dbReference type="RefSeq" id="WP_307178098.1">
    <property type="nucleotide sequence ID" value="NZ_JAUSYP010000001.1"/>
</dbReference>
<evidence type="ECO:0000313" key="10">
    <source>
        <dbReference type="Proteomes" id="UP001232755"/>
    </source>
</evidence>
<gene>
    <name evidence="9" type="ORF">QF034_006274</name>
</gene>
<comment type="similarity">
    <text evidence="2">Belongs to the resistance-nodulation-cell division (RND) (TC 2.A.6) family. MmpL subfamily.</text>
</comment>
<dbReference type="Gene3D" id="1.20.1640.10">
    <property type="entry name" value="Multidrug efflux transporter AcrB transmembrane domain"/>
    <property type="match status" value="1"/>
</dbReference>
<name>A0ABU0QXC2_9ACTN</name>
<evidence type="ECO:0000313" key="9">
    <source>
        <dbReference type="EMBL" id="MDQ0752043.1"/>
    </source>
</evidence>
<comment type="caution">
    <text evidence="9">The sequence shown here is derived from an EMBL/GenBank/DDBJ whole genome shotgun (WGS) entry which is preliminary data.</text>
</comment>
<evidence type="ECO:0000256" key="3">
    <source>
        <dbReference type="ARBA" id="ARBA00022475"/>
    </source>
</evidence>
<keyword evidence="4 7" id="KW-0812">Transmembrane</keyword>
<organism evidence="9 10">
    <name type="scientific">Streptomyces africanus</name>
    <dbReference type="NCBI Taxonomy" id="231024"/>
    <lineage>
        <taxon>Bacteria</taxon>
        <taxon>Bacillati</taxon>
        <taxon>Actinomycetota</taxon>
        <taxon>Actinomycetes</taxon>
        <taxon>Kitasatosporales</taxon>
        <taxon>Streptomycetaceae</taxon>
        <taxon>Streptomyces</taxon>
    </lineage>
</organism>
<keyword evidence="6 7" id="KW-0472">Membrane</keyword>
<dbReference type="InterPro" id="IPR004869">
    <property type="entry name" value="MMPL_dom"/>
</dbReference>
<dbReference type="Proteomes" id="UP001232755">
    <property type="component" value="Unassembled WGS sequence"/>
</dbReference>
<reference evidence="9 10" key="1">
    <citation type="submission" date="2023-07" db="EMBL/GenBank/DDBJ databases">
        <title>Comparative genomics of wheat-associated soil bacteria to identify genetic determinants of phenazine resistance.</title>
        <authorList>
            <person name="Mouncey N."/>
        </authorList>
    </citation>
    <scope>NUCLEOTIDE SEQUENCE [LARGE SCALE GENOMIC DNA]</scope>
    <source>
        <strain evidence="9 10">B3I12</strain>
    </source>
</reference>
<keyword evidence="5 7" id="KW-1133">Transmembrane helix</keyword>
<feature type="transmembrane region" description="Helical" evidence="7">
    <location>
        <begin position="60"/>
        <end position="80"/>
    </location>
</feature>
<evidence type="ECO:0000256" key="6">
    <source>
        <dbReference type="ARBA" id="ARBA00023136"/>
    </source>
</evidence>
<accession>A0ABU0QXC2</accession>
<feature type="domain" description="Membrane transport protein MMPL" evidence="8">
    <location>
        <begin position="2"/>
        <end position="96"/>
    </location>
</feature>
<feature type="transmembrane region" description="Helical" evidence="7">
    <location>
        <begin position="35"/>
        <end position="54"/>
    </location>
</feature>
<evidence type="ECO:0000256" key="4">
    <source>
        <dbReference type="ARBA" id="ARBA00022692"/>
    </source>
</evidence>
<dbReference type="PANTHER" id="PTHR33406">
    <property type="entry name" value="MEMBRANE PROTEIN MJ1562-RELATED"/>
    <property type="match status" value="1"/>
</dbReference>
<dbReference type="SUPFAM" id="SSF82866">
    <property type="entry name" value="Multidrug efflux transporter AcrB transmembrane domain"/>
    <property type="match status" value="1"/>
</dbReference>
<keyword evidence="10" id="KW-1185">Reference proteome</keyword>
<comment type="subcellular location">
    <subcellularLocation>
        <location evidence="1">Cell membrane</location>
        <topology evidence="1">Multi-pass membrane protein</topology>
    </subcellularLocation>
</comment>
<evidence type="ECO:0000256" key="5">
    <source>
        <dbReference type="ARBA" id="ARBA00022989"/>
    </source>
</evidence>
<evidence type="ECO:0000256" key="2">
    <source>
        <dbReference type="ARBA" id="ARBA00010157"/>
    </source>
</evidence>
<dbReference type="Pfam" id="PF03176">
    <property type="entry name" value="MMPL"/>
    <property type="match status" value="1"/>
</dbReference>
<evidence type="ECO:0000256" key="7">
    <source>
        <dbReference type="SAM" id="Phobius"/>
    </source>
</evidence>
<dbReference type="PANTHER" id="PTHR33406:SF11">
    <property type="entry name" value="MEMBRANE PROTEIN SCO6666-RELATED"/>
    <property type="match status" value="1"/>
</dbReference>
<keyword evidence="3" id="KW-1003">Cell membrane</keyword>
<evidence type="ECO:0000256" key="1">
    <source>
        <dbReference type="ARBA" id="ARBA00004651"/>
    </source>
</evidence>
<sequence length="128" mass="13650">MDYEVFLVSRMREQYDQLGDSTEAVATGLGSIGRLVVSAAVLMCVPLAAIGMSGVLTIELFGVGMVFAVLVDVLVVRILLGTSVMKLLGRAAWWAPGPLARFYDRFGIKETDMPTDDTADKPVPVAAG</sequence>
<dbReference type="EMBL" id="JAUSYP010000001">
    <property type="protein sequence ID" value="MDQ0752043.1"/>
    <property type="molecule type" value="Genomic_DNA"/>
</dbReference>
<protein>
    <submittedName>
        <fullName evidence="9">Membrane protein YdfJ with MMPL/SSD domain</fullName>
    </submittedName>
</protein>
<dbReference type="InterPro" id="IPR050545">
    <property type="entry name" value="Mycobact_MmpL"/>
</dbReference>